<name>A0A3E0ELF0_9FLAO</name>
<accession>A0A3E0ELF0</accession>
<evidence type="ECO:0000313" key="1">
    <source>
        <dbReference type="EMBL" id="REG99001.1"/>
    </source>
</evidence>
<dbReference type="AlphaFoldDB" id="A0A3E0ELF0"/>
<comment type="caution">
    <text evidence="1">The sequence shown here is derived from an EMBL/GenBank/DDBJ whole genome shotgun (WGS) entry which is preliminary data.</text>
</comment>
<organism evidence="1 2">
    <name type="scientific">Flavobacterium aquicola</name>
    <dbReference type="NCBI Taxonomy" id="1682742"/>
    <lineage>
        <taxon>Bacteria</taxon>
        <taxon>Pseudomonadati</taxon>
        <taxon>Bacteroidota</taxon>
        <taxon>Flavobacteriia</taxon>
        <taxon>Flavobacteriales</taxon>
        <taxon>Flavobacteriaceae</taxon>
        <taxon>Flavobacterium</taxon>
    </lineage>
</organism>
<dbReference type="EMBL" id="QUNI01000005">
    <property type="protein sequence ID" value="REG99001.1"/>
    <property type="molecule type" value="Genomic_DNA"/>
</dbReference>
<dbReference type="OrthoDB" id="1163298at2"/>
<keyword evidence="2" id="KW-1185">Reference proteome</keyword>
<evidence type="ECO:0000313" key="2">
    <source>
        <dbReference type="Proteomes" id="UP000257136"/>
    </source>
</evidence>
<gene>
    <name evidence="1" type="ORF">C8P67_105166</name>
</gene>
<reference evidence="1 2" key="1">
    <citation type="submission" date="2018-08" db="EMBL/GenBank/DDBJ databases">
        <title>Genomic Encyclopedia of Archaeal and Bacterial Type Strains, Phase II (KMG-II): from individual species to whole genera.</title>
        <authorList>
            <person name="Goeker M."/>
        </authorList>
    </citation>
    <scope>NUCLEOTIDE SEQUENCE [LARGE SCALE GENOMIC DNA]</scope>
    <source>
        <strain evidence="1 2">DSM 100880</strain>
    </source>
</reference>
<sequence length="138" mass="16307">MRIFDFLKRKNNCQDNISESEAEFEMHSAKPLFSYLSLKLENAVTYEDLFNLCFALFCTLDILPENLKTLKLSKEVLAMTFAKLARERKIINFNTNKSIELMFNDISDEKHWIEQIKVHMIANKWPNKESARILLERS</sequence>
<proteinExistence type="predicted"/>
<dbReference type="RefSeq" id="WP_115813095.1">
    <property type="nucleotide sequence ID" value="NZ_QUNI01000005.1"/>
</dbReference>
<protein>
    <submittedName>
        <fullName evidence="1">Uncharacterized protein</fullName>
    </submittedName>
</protein>
<dbReference type="Proteomes" id="UP000257136">
    <property type="component" value="Unassembled WGS sequence"/>
</dbReference>